<gene>
    <name evidence="7" type="ORF">H8700_09095</name>
</gene>
<dbReference type="CDD" id="cd04453">
    <property type="entry name" value="S1_RNase_E"/>
    <property type="match status" value="1"/>
</dbReference>
<evidence type="ECO:0000259" key="6">
    <source>
        <dbReference type="PROSITE" id="PS50126"/>
    </source>
</evidence>
<dbReference type="EMBL" id="JACRSW010000032">
    <property type="protein sequence ID" value="MBC8557862.1"/>
    <property type="molecule type" value="Genomic_DNA"/>
</dbReference>
<keyword evidence="3" id="KW-0378">Hydrolase</keyword>
<dbReference type="SUPFAM" id="SSF50249">
    <property type="entry name" value="Nucleic acid-binding proteins"/>
    <property type="match status" value="1"/>
</dbReference>
<reference evidence="7 8" key="1">
    <citation type="submission" date="2020-08" db="EMBL/GenBank/DDBJ databases">
        <title>Genome public.</title>
        <authorList>
            <person name="Liu C."/>
            <person name="Sun Q."/>
        </authorList>
    </citation>
    <scope>NUCLEOTIDE SEQUENCE [LARGE SCALE GENOMIC DNA]</scope>
    <source>
        <strain evidence="7 8">BX3</strain>
    </source>
</reference>
<dbReference type="InterPro" id="IPR012340">
    <property type="entry name" value="NA-bd_OB-fold"/>
</dbReference>
<accession>A0ABR7MVP5</accession>
<dbReference type="Gene3D" id="2.40.50.140">
    <property type="entry name" value="Nucleic acid-binding proteins"/>
    <property type="match status" value="1"/>
</dbReference>
<evidence type="ECO:0000256" key="3">
    <source>
        <dbReference type="ARBA" id="ARBA00022801"/>
    </source>
</evidence>
<keyword evidence="8" id="KW-1185">Reference proteome</keyword>
<evidence type="ECO:0000256" key="5">
    <source>
        <dbReference type="ARBA" id="ARBA00022884"/>
    </source>
</evidence>
<dbReference type="SMART" id="SM00316">
    <property type="entry name" value="S1"/>
    <property type="match status" value="1"/>
</dbReference>
<dbReference type="InterPro" id="IPR019307">
    <property type="entry name" value="RNA-bd_AU-1/RNase_E/G"/>
</dbReference>
<dbReference type="Proteomes" id="UP000637513">
    <property type="component" value="Unassembled WGS sequence"/>
</dbReference>
<proteinExistence type="predicted"/>
<feature type="domain" description="S1 motif" evidence="6">
    <location>
        <begin position="39"/>
        <end position="114"/>
    </location>
</feature>
<dbReference type="InterPro" id="IPR004659">
    <property type="entry name" value="RNase_E/G"/>
</dbReference>
<keyword evidence="5" id="KW-0694">RNA-binding</keyword>
<evidence type="ECO:0000313" key="8">
    <source>
        <dbReference type="Proteomes" id="UP000637513"/>
    </source>
</evidence>
<keyword evidence="4" id="KW-0460">Magnesium</keyword>
<evidence type="ECO:0000256" key="2">
    <source>
        <dbReference type="ARBA" id="ARBA00022723"/>
    </source>
</evidence>
<organism evidence="7 8">
    <name type="scientific">Jutongia hominis</name>
    <dbReference type="NCBI Taxonomy" id="2763664"/>
    <lineage>
        <taxon>Bacteria</taxon>
        <taxon>Bacillati</taxon>
        <taxon>Bacillota</taxon>
        <taxon>Clostridia</taxon>
        <taxon>Lachnospirales</taxon>
        <taxon>Lachnospiraceae</taxon>
        <taxon>Jutongia</taxon>
    </lineage>
</organism>
<dbReference type="PANTHER" id="PTHR30001:SF0">
    <property type="entry name" value="RIBONUCLEASE G"/>
    <property type="match status" value="1"/>
</dbReference>
<keyword evidence="2" id="KW-0479">Metal-binding</keyword>
<evidence type="ECO:0000256" key="4">
    <source>
        <dbReference type="ARBA" id="ARBA00022842"/>
    </source>
</evidence>
<evidence type="ECO:0000256" key="1">
    <source>
        <dbReference type="ARBA" id="ARBA00001946"/>
    </source>
</evidence>
<name>A0ABR7MVP5_9FIRM</name>
<dbReference type="Pfam" id="PF10150">
    <property type="entry name" value="RNase_E_G"/>
    <property type="match status" value="1"/>
</dbReference>
<dbReference type="RefSeq" id="WP_249305278.1">
    <property type="nucleotide sequence ID" value="NZ_JACRSW010000032.1"/>
</dbReference>
<dbReference type="PANTHER" id="PTHR30001">
    <property type="entry name" value="RIBONUCLEASE"/>
    <property type="match status" value="1"/>
</dbReference>
<evidence type="ECO:0000313" key="7">
    <source>
        <dbReference type="EMBL" id="MBC8557862.1"/>
    </source>
</evidence>
<sequence length="409" mass="46949">MQNQLLITKKEDMYLSAWAEDGRIRQIQADSLESKAVLGNIYVGKVRNVVKNINAAFIEFQKGQMGYLSLNDCKHPIHTDAVIRNDDRVLIGDEIIVQVEKEAVKTKPPTLSAKLDFSGKYIVLSVGGERVSVSRKIRDKEVRQHLHELLEPCIDNTTFGIIARTNSSKANDEELLAETQHLMKRCQDLIHTGRHRTKFSCLYQAPSGYLGSIRDLYEDKIQDVVTDSLEVYEQIQNFLKENAWEDKLHLSLWKEENGKFDAVYDLSKTLDKALKQRVWLKSGAYLVIQPTEALVSIDVNTGKAISKKKDVEKTFLKVNLEAAKEIAIQLRLRNLSGMILVDFIDLHQEKYKEELLDRFRKELSKDPVPAQLIDMTKLGLVEITRKKIRKPLVEQMQSIHSKKERPLQQ</sequence>
<protein>
    <submittedName>
        <fullName evidence="7">Ribonuclease E/G</fullName>
    </submittedName>
</protein>
<dbReference type="PROSITE" id="PS50126">
    <property type="entry name" value="S1"/>
    <property type="match status" value="1"/>
</dbReference>
<dbReference type="InterPro" id="IPR003029">
    <property type="entry name" value="S1_domain"/>
</dbReference>
<comment type="cofactor">
    <cofactor evidence="1">
        <name>Mg(2+)</name>
        <dbReference type="ChEBI" id="CHEBI:18420"/>
    </cofactor>
</comment>
<comment type="caution">
    <text evidence="7">The sequence shown here is derived from an EMBL/GenBank/DDBJ whole genome shotgun (WGS) entry which is preliminary data.</text>
</comment>